<dbReference type="CDD" id="cd11030">
    <property type="entry name" value="CYP105-like"/>
    <property type="match status" value="1"/>
</dbReference>
<organism evidence="2 3">
    <name type="scientific">Streptomyces plumbiresistens</name>
    <dbReference type="NCBI Taxonomy" id="511811"/>
    <lineage>
        <taxon>Bacteria</taxon>
        <taxon>Bacillati</taxon>
        <taxon>Actinomycetota</taxon>
        <taxon>Actinomycetes</taxon>
        <taxon>Kitasatosporales</taxon>
        <taxon>Streptomycetaceae</taxon>
        <taxon>Streptomyces</taxon>
    </lineage>
</organism>
<evidence type="ECO:0000313" key="3">
    <source>
        <dbReference type="Proteomes" id="UP001500456"/>
    </source>
</evidence>
<protein>
    <submittedName>
        <fullName evidence="2">Cytochrome P450</fullName>
    </submittedName>
</protein>
<dbReference type="EMBL" id="BAAAZX010000006">
    <property type="protein sequence ID" value="GAA3991701.1"/>
    <property type="molecule type" value="Genomic_DNA"/>
</dbReference>
<dbReference type="PANTHER" id="PTHR46696">
    <property type="entry name" value="P450, PUTATIVE (EUROFUNG)-RELATED"/>
    <property type="match status" value="1"/>
</dbReference>
<proteinExistence type="inferred from homology"/>
<sequence length="405" mass="44687">MTQVEHVTATATFPIPRTCPFGVPETYDRLRRTEPVSRVRMSDGRLAWLLTRHADIQAVLVDPRFSANRSDPGFPAMSRGGKNAFTHFAPFMISLDGKEHTAARKPMITEFSMRRVAAFRPRIQEIVDDALDRILELPRPVDLVRELALTVPSRVITELLGATPAHLERFYELAGGMLKRSTTAAERDDIARDMRLNMDRLIAEKEANPGDDLLSREIARQRAEHGDIDRPALASLAQLLLLAGNESTSEMIALGVVALLTRPDQLAALTAEPGRTPGAVDELLRYFSVVEIGMARVATEDVEVGGVLVKAGEGVVASNVAGNRDPEVFPGPDDLDVLRDARGHLAQGFGPHQCLGQNLARAELEIVFDTLFRRLPDLRLAVGLDELPFKYDALVFGLRRLPVTW</sequence>
<evidence type="ECO:0000313" key="2">
    <source>
        <dbReference type="EMBL" id="GAA3991701.1"/>
    </source>
</evidence>
<dbReference type="PRINTS" id="PR00385">
    <property type="entry name" value="P450"/>
</dbReference>
<dbReference type="SUPFAM" id="SSF48264">
    <property type="entry name" value="Cytochrome P450"/>
    <property type="match status" value="1"/>
</dbReference>
<comment type="caution">
    <text evidence="2">The sequence shown here is derived from an EMBL/GenBank/DDBJ whole genome shotgun (WGS) entry which is preliminary data.</text>
</comment>
<accession>A0ABP7R3I6</accession>
<keyword evidence="3" id="KW-1185">Reference proteome</keyword>
<dbReference type="Proteomes" id="UP001500456">
    <property type="component" value="Unassembled WGS sequence"/>
</dbReference>
<evidence type="ECO:0000256" key="1">
    <source>
        <dbReference type="ARBA" id="ARBA00010617"/>
    </source>
</evidence>
<dbReference type="Pfam" id="PF00067">
    <property type="entry name" value="p450"/>
    <property type="match status" value="1"/>
</dbReference>
<dbReference type="InterPro" id="IPR036396">
    <property type="entry name" value="Cyt_P450_sf"/>
</dbReference>
<reference evidence="3" key="1">
    <citation type="journal article" date="2019" name="Int. J. Syst. Evol. Microbiol.">
        <title>The Global Catalogue of Microorganisms (GCM) 10K type strain sequencing project: providing services to taxonomists for standard genome sequencing and annotation.</title>
        <authorList>
            <consortium name="The Broad Institute Genomics Platform"/>
            <consortium name="The Broad Institute Genome Sequencing Center for Infectious Disease"/>
            <person name="Wu L."/>
            <person name="Ma J."/>
        </authorList>
    </citation>
    <scope>NUCLEOTIDE SEQUENCE [LARGE SCALE GENOMIC DNA]</scope>
    <source>
        <strain evidence="3">JCM 16924</strain>
    </source>
</reference>
<name>A0ABP7R3I6_9ACTN</name>
<dbReference type="InterPro" id="IPR002397">
    <property type="entry name" value="Cyt_P450_B"/>
</dbReference>
<dbReference type="InterPro" id="IPR001128">
    <property type="entry name" value="Cyt_P450"/>
</dbReference>
<dbReference type="PANTHER" id="PTHR46696:SF1">
    <property type="entry name" value="CYTOCHROME P450 YJIB-RELATED"/>
    <property type="match status" value="1"/>
</dbReference>
<gene>
    <name evidence="2" type="ORF">GCM10022232_28050</name>
</gene>
<dbReference type="PRINTS" id="PR00359">
    <property type="entry name" value="BP450"/>
</dbReference>
<dbReference type="Gene3D" id="1.10.630.10">
    <property type="entry name" value="Cytochrome P450"/>
    <property type="match status" value="1"/>
</dbReference>
<dbReference type="RefSeq" id="WP_266440215.1">
    <property type="nucleotide sequence ID" value="NZ_BAAAZX010000006.1"/>
</dbReference>
<comment type="similarity">
    <text evidence="1">Belongs to the cytochrome P450 family.</text>
</comment>